<dbReference type="AlphaFoldDB" id="A0A5N6R9T0"/>
<dbReference type="EMBL" id="CM017326">
    <property type="protein sequence ID" value="KAE8075682.1"/>
    <property type="molecule type" value="Genomic_DNA"/>
</dbReference>
<evidence type="ECO:0000313" key="1">
    <source>
        <dbReference type="EMBL" id="KAE8075682.1"/>
    </source>
</evidence>
<evidence type="ECO:0000313" key="2">
    <source>
        <dbReference type="Proteomes" id="UP000327013"/>
    </source>
</evidence>
<dbReference type="InterPro" id="IPR036770">
    <property type="entry name" value="Ankyrin_rpt-contain_sf"/>
</dbReference>
<accession>A0A5N6R9T0</accession>
<organism evidence="1 2">
    <name type="scientific">Carpinus fangiana</name>
    <dbReference type="NCBI Taxonomy" id="176857"/>
    <lineage>
        <taxon>Eukaryota</taxon>
        <taxon>Viridiplantae</taxon>
        <taxon>Streptophyta</taxon>
        <taxon>Embryophyta</taxon>
        <taxon>Tracheophyta</taxon>
        <taxon>Spermatophyta</taxon>
        <taxon>Magnoliopsida</taxon>
        <taxon>eudicotyledons</taxon>
        <taxon>Gunneridae</taxon>
        <taxon>Pentapetalae</taxon>
        <taxon>rosids</taxon>
        <taxon>fabids</taxon>
        <taxon>Fagales</taxon>
        <taxon>Betulaceae</taxon>
        <taxon>Carpinus</taxon>
    </lineage>
</organism>
<dbReference type="SUPFAM" id="SSF48403">
    <property type="entry name" value="Ankyrin repeat"/>
    <property type="match status" value="1"/>
</dbReference>
<dbReference type="Proteomes" id="UP000327013">
    <property type="component" value="Chromosome 6"/>
</dbReference>
<sequence length="138" mass="15104">MFDIVKQQLNMQEIMSAGDEDGNTVLHLAVARKQIQTVKVVPQEAVLNVNVTNKSGLTALDVSDVILQIVGSGELTDYMLRDLLLHAGALKASEFAGTIETAQVLLHHPAIVERAISPPQILDHFLQYLLQKISLLNP</sequence>
<reference evidence="1 2" key="1">
    <citation type="submission" date="2019-06" db="EMBL/GenBank/DDBJ databases">
        <title>A chromosomal-level reference genome of Carpinus fangiana (Coryloideae, Betulaceae).</title>
        <authorList>
            <person name="Yang X."/>
            <person name="Wang Z."/>
            <person name="Zhang L."/>
            <person name="Hao G."/>
            <person name="Liu J."/>
            <person name="Yang Y."/>
        </authorList>
    </citation>
    <scope>NUCLEOTIDE SEQUENCE [LARGE SCALE GENOMIC DNA]</scope>
    <source>
        <strain evidence="1">Cfa_2016G</strain>
        <tissue evidence="1">Leaf</tissue>
    </source>
</reference>
<gene>
    <name evidence="1" type="ORF">FH972_014376</name>
</gene>
<keyword evidence="2" id="KW-1185">Reference proteome</keyword>
<name>A0A5N6R9T0_9ROSI</name>
<protein>
    <submittedName>
        <fullName evidence="1">Uncharacterized protein</fullName>
    </submittedName>
</protein>
<proteinExistence type="predicted"/>
<dbReference type="OrthoDB" id="674805at2759"/>
<dbReference type="Gene3D" id="1.25.40.20">
    <property type="entry name" value="Ankyrin repeat-containing domain"/>
    <property type="match status" value="1"/>
</dbReference>